<dbReference type="InterPro" id="IPR037066">
    <property type="entry name" value="Plug_dom_sf"/>
</dbReference>
<comment type="caution">
    <text evidence="2">The sequence shown here is derived from an EMBL/GenBank/DDBJ whole genome shotgun (WGS) entry which is preliminary data.</text>
</comment>
<proteinExistence type="predicted"/>
<evidence type="ECO:0000256" key="1">
    <source>
        <dbReference type="SAM" id="SignalP"/>
    </source>
</evidence>
<protein>
    <recommendedName>
        <fullName evidence="4">TonB-dependent receptor</fullName>
    </recommendedName>
</protein>
<dbReference type="SUPFAM" id="SSF56935">
    <property type="entry name" value="Porins"/>
    <property type="match status" value="1"/>
</dbReference>
<keyword evidence="3" id="KW-1185">Reference proteome</keyword>
<dbReference type="Gene3D" id="2.170.130.10">
    <property type="entry name" value="TonB-dependent receptor, plug domain"/>
    <property type="match status" value="1"/>
</dbReference>
<evidence type="ECO:0000313" key="2">
    <source>
        <dbReference type="EMBL" id="PLW84587.1"/>
    </source>
</evidence>
<evidence type="ECO:0000313" key="3">
    <source>
        <dbReference type="Proteomes" id="UP000235162"/>
    </source>
</evidence>
<feature type="signal peptide" evidence="1">
    <location>
        <begin position="1"/>
        <end position="25"/>
    </location>
</feature>
<sequence length="75" mass="7896">MLTHRKTLATAVLLASSVAASTAYAQQLEEVIVTAQKRTESLQDIPISISAYDADNIESMGLFTAQDLGAASPSL</sequence>
<evidence type="ECO:0008006" key="4">
    <source>
        <dbReference type="Google" id="ProtNLM"/>
    </source>
</evidence>
<feature type="chain" id="PRO_5042967695" description="TonB-dependent receptor" evidence="1">
    <location>
        <begin position="26"/>
        <end position="75"/>
    </location>
</feature>
<organism evidence="2 3">
    <name type="scientific">Halioglobus japonicus</name>
    <dbReference type="NCBI Taxonomy" id="930805"/>
    <lineage>
        <taxon>Bacteria</taxon>
        <taxon>Pseudomonadati</taxon>
        <taxon>Pseudomonadota</taxon>
        <taxon>Gammaproteobacteria</taxon>
        <taxon>Cellvibrionales</taxon>
        <taxon>Halieaceae</taxon>
        <taxon>Halioglobus</taxon>
    </lineage>
</organism>
<gene>
    <name evidence="2" type="ORF">C0029_18395</name>
</gene>
<dbReference type="AlphaFoldDB" id="A0AAP8SLH6"/>
<dbReference type="RefSeq" id="WP_084200917.1">
    <property type="nucleotide sequence ID" value="NZ_BMYL01000008.1"/>
</dbReference>
<reference evidence="2 3" key="1">
    <citation type="submission" date="2018-01" db="EMBL/GenBank/DDBJ databases">
        <title>The draft genome sequence of Halioglobus japonicus S1-36.</title>
        <authorList>
            <person name="Du Z.-J."/>
            <person name="Shi M.-J."/>
        </authorList>
    </citation>
    <scope>NUCLEOTIDE SEQUENCE [LARGE SCALE GENOMIC DNA]</scope>
    <source>
        <strain evidence="2 3">S1-36</strain>
    </source>
</reference>
<dbReference type="Proteomes" id="UP000235162">
    <property type="component" value="Unassembled WGS sequence"/>
</dbReference>
<name>A0AAP8SLH6_9GAMM</name>
<keyword evidence="1" id="KW-0732">Signal</keyword>
<accession>A0AAP8SLH6</accession>
<dbReference type="KEGG" id="hja:BST95_18685"/>
<dbReference type="EMBL" id="PKUR01000007">
    <property type="protein sequence ID" value="PLW84587.1"/>
    <property type="molecule type" value="Genomic_DNA"/>
</dbReference>